<dbReference type="EMBL" id="UYJE01004630">
    <property type="protein sequence ID" value="VDI29788.1"/>
    <property type="molecule type" value="Genomic_DNA"/>
</dbReference>
<gene>
    <name evidence="1" type="ORF">MGAL_10B024849</name>
</gene>
<feature type="non-terminal residue" evidence="1">
    <location>
        <position position="1"/>
    </location>
</feature>
<proteinExistence type="predicted"/>
<name>A0A8B6E510_MYTGA</name>
<organism evidence="1 2">
    <name type="scientific">Mytilus galloprovincialis</name>
    <name type="common">Mediterranean mussel</name>
    <dbReference type="NCBI Taxonomy" id="29158"/>
    <lineage>
        <taxon>Eukaryota</taxon>
        <taxon>Metazoa</taxon>
        <taxon>Spiralia</taxon>
        <taxon>Lophotrochozoa</taxon>
        <taxon>Mollusca</taxon>
        <taxon>Bivalvia</taxon>
        <taxon>Autobranchia</taxon>
        <taxon>Pteriomorphia</taxon>
        <taxon>Mytilida</taxon>
        <taxon>Mytiloidea</taxon>
        <taxon>Mytilidae</taxon>
        <taxon>Mytilinae</taxon>
        <taxon>Mytilus</taxon>
    </lineage>
</organism>
<feature type="non-terminal residue" evidence="1">
    <location>
        <position position="153"/>
    </location>
</feature>
<dbReference type="OrthoDB" id="6090904at2759"/>
<evidence type="ECO:0000313" key="1">
    <source>
        <dbReference type="EMBL" id="VDI29788.1"/>
    </source>
</evidence>
<evidence type="ECO:0000313" key="2">
    <source>
        <dbReference type="Proteomes" id="UP000596742"/>
    </source>
</evidence>
<dbReference type="Proteomes" id="UP000596742">
    <property type="component" value="Unassembled WGS sequence"/>
</dbReference>
<dbReference type="AlphaFoldDB" id="A0A8B6E510"/>
<protein>
    <submittedName>
        <fullName evidence="1">Uncharacterized protein</fullName>
    </submittedName>
</protein>
<reference evidence="1" key="1">
    <citation type="submission" date="2018-11" db="EMBL/GenBank/DDBJ databases">
        <authorList>
            <person name="Alioto T."/>
            <person name="Alioto T."/>
        </authorList>
    </citation>
    <scope>NUCLEOTIDE SEQUENCE</scope>
</reference>
<dbReference type="Gene3D" id="2.10.50.10">
    <property type="entry name" value="Tumor Necrosis Factor Receptor, subunit A, domain 2"/>
    <property type="match status" value="1"/>
</dbReference>
<accession>A0A8B6E510</accession>
<keyword evidence="2" id="KW-1185">Reference proteome</keyword>
<comment type="caution">
    <text evidence="1">The sequence shown here is derived from an EMBL/GenBank/DDBJ whole genome shotgun (WGS) entry which is preliminary data.</text>
</comment>
<sequence>IIGTATGYDFKCPGHGEWRIRANASCSSENRYVCLFNILKAKYEDRCFGADRSSKGSMLVFQPLFNIAECNSGRYQPIVFNTHGNSECILLKSKCDEEGQVLHSNGTSASDTTCRCDYTKRYAFVSKQKNSCFCNPSEEDCSCFRMSCEKLSP</sequence>